<proteinExistence type="predicted"/>
<reference evidence="2 3" key="2">
    <citation type="journal article" date="2014" name="BMC Genomics">
        <title>An improved genome of the model marine alga Ostreococcus tauri unfolds by assessing Illumina de novo assemblies.</title>
        <authorList>
            <person name="Blanc-Mathieu R."/>
            <person name="Verhelst B."/>
            <person name="Derelle E."/>
            <person name="Rombauts S."/>
            <person name="Bouget F.Y."/>
            <person name="Carre I."/>
            <person name="Chateau A."/>
            <person name="Eyre-Walker A."/>
            <person name="Grimsley N."/>
            <person name="Moreau H."/>
            <person name="Piegu B."/>
            <person name="Rivals E."/>
            <person name="Schackwitz W."/>
            <person name="Van de Peer Y."/>
            <person name="Piganeau G."/>
        </authorList>
    </citation>
    <scope>NUCLEOTIDE SEQUENCE [LARGE SCALE GENOMIC DNA]</scope>
    <source>
        <strain evidence="3">OTTH 0595 / CCAP 157/2 / RCC745</strain>
    </source>
</reference>
<evidence type="ECO:0000313" key="2">
    <source>
        <dbReference type="EMBL" id="CEG00052.1"/>
    </source>
</evidence>
<evidence type="ECO:0000256" key="1">
    <source>
        <dbReference type="SAM" id="MobiDB-lite"/>
    </source>
</evidence>
<dbReference type="AlphaFoldDB" id="A0A096P7P8"/>
<dbReference type="KEGG" id="ota:OT_ostta13g00750"/>
<dbReference type="EMBL" id="CAID01000013">
    <property type="protein sequence ID" value="CEG00052.1"/>
    <property type="molecule type" value="Genomic_DNA"/>
</dbReference>
<keyword evidence="3" id="KW-1185">Reference proteome</keyword>
<evidence type="ECO:0000313" key="3">
    <source>
        <dbReference type="Proteomes" id="UP000009170"/>
    </source>
</evidence>
<sequence length="91" mass="10112">MAGLLKALREHGGEMTTKELYERATANGAPLASMRHAKRLLKKMKEMDRVRTTAPVMDDAATGGGGRRRARGNFTYSITEHGLRRLEKLSI</sequence>
<accession>A0A096P7P8</accession>
<reference evidence="3" key="1">
    <citation type="journal article" date="2006" name="Proc. Natl. Acad. Sci. U.S.A.">
        <title>Genome analysis of the smallest free-living eukaryote Ostreococcus tauri unveils many unique features.</title>
        <authorList>
            <person name="Derelle E."/>
            <person name="Ferraz C."/>
            <person name="Rombauts S."/>
            <person name="Rouze P."/>
            <person name="Worden A.Z."/>
            <person name="Robbens S."/>
            <person name="Partensky F."/>
            <person name="Degroeve S."/>
            <person name="Echeynie S."/>
            <person name="Cooke R."/>
            <person name="Saeys Y."/>
            <person name="Wuyts J."/>
            <person name="Jabbari K."/>
            <person name="Bowler C."/>
            <person name="Panaud O."/>
            <person name="Piegu B."/>
            <person name="Ball S.G."/>
            <person name="Ral J.-P."/>
            <person name="Bouget F.-Y."/>
            <person name="Piganeau G."/>
            <person name="De Baets B."/>
            <person name="Picard A."/>
            <person name="Delseny M."/>
            <person name="Demaille J."/>
            <person name="Van de Peer Y."/>
            <person name="Moreau H."/>
        </authorList>
    </citation>
    <scope>NUCLEOTIDE SEQUENCE [LARGE SCALE GENOMIC DNA]</scope>
    <source>
        <strain evidence="3">OTTH 0595 / CCAP 157/2 / RCC745</strain>
    </source>
</reference>
<dbReference type="Proteomes" id="UP000009170">
    <property type="component" value="Unassembled WGS sequence"/>
</dbReference>
<protein>
    <submittedName>
        <fullName evidence="2">Unnamed product</fullName>
    </submittedName>
</protein>
<dbReference type="GeneID" id="9837429"/>
<dbReference type="RefSeq" id="XP_003082548.2">
    <property type="nucleotide sequence ID" value="XM_003082500.2"/>
</dbReference>
<feature type="region of interest" description="Disordered" evidence="1">
    <location>
        <begin position="45"/>
        <end position="73"/>
    </location>
</feature>
<organism evidence="2 3">
    <name type="scientific">Ostreococcus tauri</name>
    <name type="common">Marine green alga</name>
    <dbReference type="NCBI Taxonomy" id="70448"/>
    <lineage>
        <taxon>Eukaryota</taxon>
        <taxon>Viridiplantae</taxon>
        <taxon>Chlorophyta</taxon>
        <taxon>Mamiellophyceae</taxon>
        <taxon>Mamiellales</taxon>
        <taxon>Bathycoccaceae</taxon>
        <taxon>Ostreococcus</taxon>
    </lineage>
</organism>
<comment type="caution">
    <text evidence="2">The sequence shown here is derived from an EMBL/GenBank/DDBJ whole genome shotgun (WGS) entry which is preliminary data.</text>
</comment>
<name>A0A096P7P8_OSTTA</name>
<dbReference type="InParanoid" id="A0A096P7P8"/>
<gene>
    <name evidence="2" type="ORF">OT_ostta13g00750</name>
</gene>